<evidence type="ECO:0000313" key="1">
    <source>
        <dbReference type="EMBL" id="DAD84342.1"/>
    </source>
</evidence>
<accession>A0A8S5MPY2</accession>
<dbReference type="Gene3D" id="1.10.3210.10">
    <property type="entry name" value="Hypothetical protein af1432"/>
    <property type="match status" value="1"/>
</dbReference>
<keyword evidence="1" id="KW-0378">Hydrolase</keyword>
<organism evidence="1">
    <name type="scientific">Podoviridae sp. ctUS21</name>
    <dbReference type="NCBI Taxonomy" id="2826557"/>
    <lineage>
        <taxon>Viruses</taxon>
        <taxon>Duplodnaviria</taxon>
        <taxon>Heunggongvirae</taxon>
        <taxon>Uroviricota</taxon>
        <taxon>Caudoviricetes</taxon>
    </lineage>
</organism>
<sequence length="226" mass="25200">MDLNGVEALPTGNIINFHNPGDYKFDISEIAQLLSKVIRFNGFGTDVVTHSFYVAEVLLDLTGNPHIALLGLLHDAHEAYTGDISSPVKHILGKKLEDLERMVQRAILWQLNAKHEDGLGADRLIKLVDLLAMREEVTAMVTAGNYKLDNEGVWEEALRPVANINLLGIVNFPSQRIDAADFIRFYDYLCEQARNSSIAYTTTELLILGEMCKFKVTSNALISQLL</sequence>
<dbReference type="GO" id="GO:0016787">
    <property type="term" value="F:hydrolase activity"/>
    <property type="evidence" value="ECO:0007669"/>
    <property type="project" value="UniProtKB-KW"/>
</dbReference>
<name>A0A8S5MPY2_9CAUD</name>
<reference evidence="1" key="1">
    <citation type="journal article" date="2021" name="Proc. Natl. Acad. Sci. U.S.A.">
        <title>A Catalog of Tens of Thousands of Viruses from Human Metagenomes Reveals Hidden Associations with Chronic Diseases.</title>
        <authorList>
            <person name="Tisza M.J."/>
            <person name="Buck C.B."/>
        </authorList>
    </citation>
    <scope>NUCLEOTIDE SEQUENCE</scope>
    <source>
        <strain evidence="1">CtUS21</strain>
    </source>
</reference>
<dbReference type="SUPFAM" id="SSF109604">
    <property type="entry name" value="HD-domain/PDEase-like"/>
    <property type="match status" value="1"/>
</dbReference>
<proteinExistence type="predicted"/>
<protein>
    <submittedName>
        <fullName evidence="1">Putative hydrolases of HD superfamily</fullName>
    </submittedName>
</protein>
<dbReference type="EMBL" id="BK014959">
    <property type="protein sequence ID" value="DAD84342.1"/>
    <property type="molecule type" value="Genomic_DNA"/>
</dbReference>